<keyword evidence="4 7" id="KW-1133">Transmembrane helix</keyword>
<dbReference type="InterPro" id="IPR052027">
    <property type="entry name" value="PspC"/>
</dbReference>
<organism evidence="9 10">
    <name type="scientific">Pseudonocardia sulfidoxydans NBRC 16205</name>
    <dbReference type="NCBI Taxonomy" id="1223511"/>
    <lineage>
        <taxon>Bacteria</taxon>
        <taxon>Bacillati</taxon>
        <taxon>Actinomycetota</taxon>
        <taxon>Actinomycetes</taxon>
        <taxon>Pseudonocardiales</taxon>
        <taxon>Pseudonocardiaceae</taxon>
        <taxon>Pseudonocardia</taxon>
    </lineage>
</organism>
<evidence type="ECO:0000256" key="4">
    <source>
        <dbReference type="ARBA" id="ARBA00022989"/>
    </source>
</evidence>
<dbReference type="PANTHER" id="PTHR33885">
    <property type="entry name" value="PHAGE SHOCK PROTEIN C"/>
    <property type="match status" value="1"/>
</dbReference>
<proteinExistence type="predicted"/>
<sequence length="114" mass="11569">MCAVRGGSLDVMDTDTTSTGTSIPTTDIPPTDIPGTDNPATDTTADAQGTPKKPFRLVRSRSDRMLGGVCGGIAAQLDIDVSLLRLGLVALTILGAGAGAVLYVAAWVLAPEAD</sequence>
<evidence type="ECO:0000256" key="2">
    <source>
        <dbReference type="ARBA" id="ARBA00022475"/>
    </source>
</evidence>
<protein>
    <recommendedName>
        <fullName evidence="8">Phage shock protein PspC N-terminal domain-containing protein</fullName>
    </recommendedName>
</protein>
<evidence type="ECO:0000256" key="7">
    <source>
        <dbReference type="SAM" id="Phobius"/>
    </source>
</evidence>
<evidence type="ECO:0000256" key="1">
    <source>
        <dbReference type="ARBA" id="ARBA00004162"/>
    </source>
</evidence>
<dbReference type="InterPro" id="IPR007168">
    <property type="entry name" value="Phageshock_PspC_N"/>
</dbReference>
<keyword evidence="2" id="KW-1003">Cell membrane</keyword>
<reference evidence="9 10" key="1">
    <citation type="submission" date="2019-07" db="EMBL/GenBank/DDBJ databases">
        <title>Whole genome shotgun sequence of Pseudonocardia sulfidoxydans NBRC 16205.</title>
        <authorList>
            <person name="Hosoyama A."/>
            <person name="Uohara A."/>
            <person name="Ohji S."/>
            <person name="Ichikawa N."/>
        </authorList>
    </citation>
    <scope>NUCLEOTIDE SEQUENCE [LARGE SCALE GENOMIC DNA]</scope>
    <source>
        <strain evidence="9 10">NBRC 16205</strain>
    </source>
</reference>
<evidence type="ECO:0000313" key="10">
    <source>
        <dbReference type="Proteomes" id="UP000321685"/>
    </source>
</evidence>
<comment type="caution">
    <text evidence="9">The sequence shown here is derived from an EMBL/GenBank/DDBJ whole genome shotgun (WGS) entry which is preliminary data.</text>
</comment>
<evidence type="ECO:0000259" key="8">
    <source>
        <dbReference type="Pfam" id="PF04024"/>
    </source>
</evidence>
<name>A0A511DCN9_9PSEU</name>
<accession>A0A511DCN9</accession>
<feature type="transmembrane region" description="Helical" evidence="7">
    <location>
        <begin position="86"/>
        <end position="110"/>
    </location>
</feature>
<comment type="subcellular location">
    <subcellularLocation>
        <location evidence="1">Cell membrane</location>
        <topology evidence="1">Single-pass membrane protein</topology>
    </subcellularLocation>
</comment>
<feature type="region of interest" description="Disordered" evidence="6">
    <location>
        <begin position="1"/>
        <end position="52"/>
    </location>
</feature>
<dbReference type="Pfam" id="PF04024">
    <property type="entry name" value="PspC"/>
    <property type="match status" value="1"/>
</dbReference>
<dbReference type="Proteomes" id="UP000321685">
    <property type="component" value="Unassembled WGS sequence"/>
</dbReference>
<evidence type="ECO:0000256" key="3">
    <source>
        <dbReference type="ARBA" id="ARBA00022692"/>
    </source>
</evidence>
<dbReference type="GO" id="GO:0005886">
    <property type="term" value="C:plasma membrane"/>
    <property type="evidence" value="ECO:0007669"/>
    <property type="project" value="UniProtKB-SubCell"/>
</dbReference>
<feature type="domain" description="Phage shock protein PspC N-terminal" evidence="8">
    <location>
        <begin position="56"/>
        <end position="113"/>
    </location>
</feature>
<dbReference type="PANTHER" id="PTHR33885:SF3">
    <property type="entry name" value="PHAGE SHOCK PROTEIN C"/>
    <property type="match status" value="1"/>
</dbReference>
<feature type="compositionally biased region" description="Low complexity" evidence="6">
    <location>
        <begin position="14"/>
        <end position="47"/>
    </location>
</feature>
<evidence type="ECO:0000313" key="9">
    <source>
        <dbReference type="EMBL" id="GEL22575.1"/>
    </source>
</evidence>
<keyword evidence="3 7" id="KW-0812">Transmembrane</keyword>
<dbReference type="AlphaFoldDB" id="A0A511DCN9"/>
<evidence type="ECO:0000256" key="6">
    <source>
        <dbReference type="SAM" id="MobiDB-lite"/>
    </source>
</evidence>
<keyword evidence="5 7" id="KW-0472">Membrane</keyword>
<gene>
    <name evidence="9" type="ORF">PSU4_15290</name>
</gene>
<evidence type="ECO:0000256" key="5">
    <source>
        <dbReference type="ARBA" id="ARBA00023136"/>
    </source>
</evidence>
<keyword evidence="10" id="KW-1185">Reference proteome</keyword>
<dbReference type="EMBL" id="BJVJ01000010">
    <property type="protein sequence ID" value="GEL22575.1"/>
    <property type="molecule type" value="Genomic_DNA"/>
</dbReference>